<comment type="similarity">
    <text evidence="1 5">Belongs to the MreC family.</text>
</comment>
<reference evidence="8 9" key="1">
    <citation type="submission" date="2020-02" db="EMBL/GenBank/DDBJ databases">
        <title>Genome assembly of a novel Clostridium senegalense strain.</title>
        <authorList>
            <person name="Gupta T.B."/>
            <person name="Jauregui R."/>
            <person name="Maclean P."/>
            <person name="Nawarathana A."/>
            <person name="Brightwell G."/>
        </authorList>
    </citation>
    <scope>NUCLEOTIDE SEQUENCE [LARGE SCALE GENOMIC DNA]</scope>
    <source>
        <strain evidence="8 9">AGRFS4</strain>
    </source>
</reference>
<dbReference type="PIRSF" id="PIRSF038471">
    <property type="entry name" value="MreC"/>
    <property type="match status" value="1"/>
</dbReference>
<evidence type="ECO:0000256" key="6">
    <source>
        <dbReference type="SAM" id="Coils"/>
    </source>
</evidence>
<comment type="caution">
    <text evidence="8">The sequence shown here is derived from an EMBL/GenBank/DDBJ whole genome shotgun (WGS) entry which is preliminary data.</text>
</comment>
<keyword evidence="6" id="KW-0175">Coiled coil</keyword>
<proteinExistence type="inferred from homology"/>
<dbReference type="EMBL" id="JAAGPU010000001">
    <property type="protein sequence ID" value="NEU03370.1"/>
    <property type="molecule type" value="Genomic_DNA"/>
</dbReference>
<dbReference type="InterPro" id="IPR042177">
    <property type="entry name" value="Cell/Rod_1"/>
</dbReference>
<evidence type="ECO:0000313" key="8">
    <source>
        <dbReference type="EMBL" id="NEU03370.1"/>
    </source>
</evidence>
<feature type="domain" description="Rod shape-determining protein MreC beta-barrel core" evidence="7">
    <location>
        <begin position="121"/>
        <end position="271"/>
    </location>
</feature>
<feature type="coiled-coil region" evidence="6">
    <location>
        <begin position="67"/>
        <end position="104"/>
    </location>
</feature>
<dbReference type="Gene3D" id="2.40.10.350">
    <property type="entry name" value="Rod shape-determining protein MreC, domain 2"/>
    <property type="match status" value="1"/>
</dbReference>
<evidence type="ECO:0000256" key="1">
    <source>
        <dbReference type="ARBA" id="ARBA00009369"/>
    </source>
</evidence>
<evidence type="ECO:0000256" key="5">
    <source>
        <dbReference type="PIRNR" id="PIRNR038471"/>
    </source>
</evidence>
<dbReference type="NCBIfam" id="TIGR00219">
    <property type="entry name" value="mreC"/>
    <property type="match status" value="1"/>
</dbReference>
<evidence type="ECO:0000256" key="4">
    <source>
        <dbReference type="ARBA" id="ARBA00032089"/>
    </source>
</evidence>
<dbReference type="InterPro" id="IPR042175">
    <property type="entry name" value="Cell/Rod_MreC_2"/>
</dbReference>
<name>A0A6M0GY10_9CLOT</name>
<dbReference type="Gene3D" id="2.40.10.340">
    <property type="entry name" value="Rod shape-determining protein MreC, domain 1"/>
    <property type="match status" value="1"/>
</dbReference>
<dbReference type="GO" id="GO:0005886">
    <property type="term" value="C:plasma membrane"/>
    <property type="evidence" value="ECO:0007669"/>
    <property type="project" value="TreeGrafter"/>
</dbReference>
<dbReference type="PANTHER" id="PTHR34138:SF1">
    <property type="entry name" value="CELL SHAPE-DETERMINING PROTEIN MREC"/>
    <property type="match status" value="1"/>
</dbReference>
<dbReference type="GO" id="GO:0008360">
    <property type="term" value="P:regulation of cell shape"/>
    <property type="evidence" value="ECO:0007669"/>
    <property type="project" value="UniProtKB-KW"/>
</dbReference>
<evidence type="ECO:0000256" key="3">
    <source>
        <dbReference type="ARBA" id="ARBA00022960"/>
    </source>
</evidence>
<evidence type="ECO:0000256" key="2">
    <source>
        <dbReference type="ARBA" id="ARBA00013855"/>
    </source>
</evidence>
<dbReference type="InterPro" id="IPR007221">
    <property type="entry name" value="MreC"/>
</dbReference>
<dbReference type="RefSeq" id="WP_199868727.1">
    <property type="nucleotide sequence ID" value="NZ_JAAGPU010000001.1"/>
</dbReference>
<comment type="function">
    <text evidence="5">Involved in formation and maintenance of cell shape.</text>
</comment>
<dbReference type="InterPro" id="IPR055342">
    <property type="entry name" value="MreC_beta-barrel_core"/>
</dbReference>
<evidence type="ECO:0000259" key="7">
    <source>
        <dbReference type="Pfam" id="PF04085"/>
    </source>
</evidence>
<sequence>MDKLKNKLAVLVIILSVCFLFLIGYTVQRKHVSFVENGVGTTLNSVQGVVYNIGNKVKNSFSFIFHIKDLKSENEKLKEDNKNLDKLKNENTMLADENARLRENLKFKDTRSEYEYIGADIVGRSGQNFLDGFTINRGSKDGIEKGMIAVTSVGLVGQVTSVGNNSATIQTLCNENIAVAGYVLSTKESDGIVKGYKGNEDKFLAEITGLSIDSGIKVGDTIVTSGLGKIYPKGIEIGKVLDVKEDKAAVMKSAVVKPNVDFNKLEQVLIVVQKEKRN</sequence>
<keyword evidence="3 5" id="KW-0133">Cell shape</keyword>
<dbReference type="Proteomes" id="UP000481872">
    <property type="component" value="Unassembled WGS sequence"/>
</dbReference>
<dbReference type="AlphaFoldDB" id="A0A6M0GY10"/>
<accession>A0A6M0GY10</accession>
<gene>
    <name evidence="8" type="primary">mreC</name>
    <name evidence="8" type="ORF">G3M99_00590</name>
</gene>
<keyword evidence="9" id="KW-1185">Reference proteome</keyword>
<dbReference type="Pfam" id="PF04085">
    <property type="entry name" value="MreC"/>
    <property type="match status" value="1"/>
</dbReference>
<protein>
    <recommendedName>
        <fullName evidence="2 5">Cell shape-determining protein MreC</fullName>
    </recommendedName>
    <alternativeName>
        <fullName evidence="4 5">Cell shape protein MreC</fullName>
    </alternativeName>
</protein>
<dbReference type="PANTHER" id="PTHR34138">
    <property type="entry name" value="CELL SHAPE-DETERMINING PROTEIN MREC"/>
    <property type="match status" value="1"/>
</dbReference>
<organism evidence="8 9">
    <name type="scientific">Clostridium senegalense</name>
    <dbReference type="NCBI Taxonomy" id="1465809"/>
    <lineage>
        <taxon>Bacteria</taxon>
        <taxon>Bacillati</taxon>
        <taxon>Bacillota</taxon>
        <taxon>Clostridia</taxon>
        <taxon>Eubacteriales</taxon>
        <taxon>Clostridiaceae</taxon>
        <taxon>Clostridium</taxon>
    </lineage>
</organism>
<evidence type="ECO:0000313" key="9">
    <source>
        <dbReference type="Proteomes" id="UP000481872"/>
    </source>
</evidence>